<feature type="region of interest" description="Disordered" evidence="1">
    <location>
        <begin position="55"/>
        <end position="134"/>
    </location>
</feature>
<dbReference type="Proteomes" id="UP001385951">
    <property type="component" value="Unassembled WGS sequence"/>
</dbReference>
<reference evidence="2 3" key="1">
    <citation type="submission" date="2022-09" db="EMBL/GenBank/DDBJ databases">
        <authorList>
            <person name="Palmer J.M."/>
        </authorList>
    </citation>
    <scope>NUCLEOTIDE SEQUENCE [LARGE SCALE GENOMIC DNA]</scope>
    <source>
        <strain evidence="2 3">DSM 7382</strain>
    </source>
</reference>
<protein>
    <submittedName>
        <fullName evidence="2">Uncharacterized protein</fullName>
    </submittedName>
</protein>
<proteinExistence type="predicted"/>
<feature type="compositionally biased region" description="Low complexity" evidence="1">
    <location>
        <begin position="1"/>
        <end position="24"/>
    </location>
</feature>
<name>A0AAW0FGX0_9APHY</name>
<comment type="caution">
    <text evidence="2">The sequence shown here is derived from an EMBL/GenBank/DDBJ whole genome shotgun (WGS) entry which is preliminary data.</text>
</comment>
<feature type="compositionally biased region" description="Pro residues" evidence="1">
    <location>
        <begin position="282"/>
        <end position="296"/>
    </location>
</feature>
<feature type="region of interest" description="Disordered" evidence="1">
    <location>
        <begin position="1"/>
        <end position="33"/>
    </location>
</feature>
<sequence>MAATSSSAAPASSRAPSPTSSHPSNPFVVPDAKPVYRGKRFDVYRGYMVSRGVADPAPEAEPVHPPVVPQEPVPRRGYTRAAAAPFKPLTRVRDARSASPQRPGAGSAGGPPRSPSSNVYEDGGARYNGRRHNSGDRFAGILGRLTEGLGPSPIIVFTEGMHNTVSVGPSVTFRDIRMSDYDATVPKVIETLARPNKDRIREELRAESRARRDAEVERWRERVMAPGGSRAADWGSGTVQADNPVGGDADPRHPRPSRSPTPLPVKVEPPSAEEELQLLWPTGPPLPPPPPLPLTPPATRSSGRR</sequence>
<accession>A0AAW0FGX0</accession>
<evidence type="ECO:0000313" key="3">
    <source>
        <dbReference type="Proteomes" id="UP001385951"/>
    </source>
</evidence>
<dbReference type="EMBL" id="JASBNA010000159">
    <property type="protein sequence ID" value="KAK7675910.1"/>
    <property type="molecule type" value="Genomic_DNA"/>
</dbReference>
<feature type="compositionally biased region" description="Pro residues" evidence="1">
    <location>
        <begin position="63"/>
        <end position="72"/>
    </location>
</feature>
<evidence type="ECO:0000313" key="2">
    <source>
        <dbReference type="EMBL" id="KAK7675910.1"/>
    </source>
</evidence>
<dbReference type="AlphaFoldDB" id="A0AAW0FGX0"/>
<keyword evidence="3" id="KW-1185">Reference proteome</keyword>
<evidence type="ECO:0000256" key="1">
    <source>
        <dbReference type="SAM" id="MobiDB-lite"/>
    </source>
</evidence>
<organism evidence="2 3">
    <name type="scientific">Cerrena zonata</name>
    <dbReference type="NCBI Taxonomy" id="2478898"/>
    <lineage>
        <taxon>Eukaryota</taxon>
        <taxon>Fungi</taxon>
        <taxon>Dikarya</taxon>
        <taxon>Basidiomycota</taxon>
        <taxon>Agaricomycotina</taxon>
        <taxon>Agaricomycetes</taxon>
        <taxon>Polyporales</taxon>
        <taxon>Cerrenaceae</taxon>
        <taxon>Cerrena</taxon>
    </lineage>
</organism>
<feature type="region of interest" description="Disordered" evidence="1">
    <location>
        <begin position="223"/>
        <end position="305"/>
    </location>
</feature>
<gene>
    <name evidence="2" type="ORF">QCA50_021153</name>
</gene>